<accession>A0A7S4SRD9</accession>
<reference evidence="2" key="1">
    <citation type="submission" date="2021-01" db="EMBL/GenBank/DDBJ databases">
        <authorList>
            <person name="Corre E."/>
            <person name="Pelletier E."/>
            <person name="Niang G."/>
            <person name="Scheremetjew M."/>
            <person name="Finn R."/>
            <person name="Kale V."/>
            <person name="Holt S."/>
            <person name="Cochrane G."/>
            <person name="Meng A."/>
            <person name="Brown T."/>
            <person name="Cohen L."/>
        </authorList>
    </citation>
    <scope>NUCLEOTIDE SEQUENCE</scope>
    <source>
        <strain evidence="2">CCMP3105</strain>
    </source>
</reference>
<feature type="region of interest" description="Disordered" evidence="1">
    <location>
        <begin position="164"/>
        <end position="206"/>
    </location>
</feature>
<organism evidence="2">
    <name type="scientific">Alexandrium monilatum</name>
    <dbReference type="NCBI Taxonomy" id="311494"/>
    <lineage>
        <taxon>Eukaryota</taxon>
        <taxon>Sar</taxon>
        <taxon>Alveolata</taxon>
        <taxon>Dinophyceae</taxon>
        <taxon>Gonyaulacales</taxon>
        <taxon>Pyrocystaceae</taxon>
        <taxon>Alexandrium</taxon>
    </lineage>
</organism>
<protein>
    <submittedName>
        <fullName evidence="2">Uncharacterized protein</fullName>
    </submittedName>
</protein>
<evidence type="ECO:0000313" key="2">
    <source>
        <dbReference type="EMBL" id="CAE4653783.1"/>
    </source>
</evidence>
<dbReference type="AlphaFoldDB" id="A0A7S4SRD9"/>
<proteinExistence type="predicted"/>
<feature type="region of interest" description="Disordered" evidence="1">
    <location>
        <begin position="35"/>
        <end position="96"/>
    </location>
</feature>
<dbReference type="EMBL" id="HBNR01077322">
    <property type="protein sequence ID" value="CAE4653783.1"/>
    <property type="molecule type" value="Transcribed_RNA"/>
</dbReference>
<name>A0A7S4SRD9_9DINO</name>
<evidence type="ECO:0000256" key="1">
    <source>
        <dbReference type="SAM" id="MobiDB-lite"/>
    </source>
</evidence>
<feature type="compositionally biased region" description="Low complexity" evidence="1">
    <location>
        <begin position="55"/>
        <end position="86"/>
    </location>
</feature>
<sequence>MAQEAAGARPSEGLHLYILRGRGFTMEAPEARWQGVVSGDNSGREVQKTSRHSARSSTGRFGGSSNNSRFGGSSSSGGEVSSTVRTGDGRSRSRPPHLIAHTGIDWELYHQAYLPYRSEEDYLRVLRARRAEAPRTESWGSRMWRGMREVGGAARARMPQMAIRRSSKVEPLGEDARGAAKGPMHVQDRRAQARSPSTGAFDAARG</sequence>
<gene>
    <name evidence="2" type="ORF">AMON00008_LOCUS55017</name>
</gene>